<dbReference type="Pfam" id="PF01522">
    <property type="entry name" value="Polysacc_deac_1"/>
    <property type="match status" value="1"/>
</dbReference>
<dbReference type="InterPro" id="IPR002509">
    <property type="entry name" value="NODB_dom"/>
</dbReference>
<dbReference type="EC" id="1.3.1.38" evidence="13"/>
<dbReference type="GO" id="GO:0006633">
    <property type="term" value="P:fatty acid biosynthetic process"/>
    <property type="evidence" value="ECO:0007669"/>
    <property type="project" value="UniProtKB-KW"/>
</dbReference>
<comment type="function">
    <text evidence="11">Participates in chain elongation of fatty acids. Catalyzes the reduction of trans-2-enoyl-CoAs of varying chain lengths from 6:1 to 16:1, having maximum activity with 10:1 CoA. Has no 2,4-dienoyl-CoA reductase activity.</text>
</comment>
<dbReference type="FunFam" id="3.40.50.720:FF:000084">
    <property type="entry name" value="Short-chain dehydrogenase reductase"/>
    <property type="match status" value="1"/>
</dbReference>
<dbReference type="GO" id="GO:0016810">
    <property type="term" value="F:hydrolase activity, acting on carbon-nitrogen (but not peptide) bonds"/>
    <property type="evidence" value="ECO:0007669"/>
    <property type="project" value="InterPro"/>
</dbReference>
<dbReference type="InterPro" id="IPR036291">
    <property type="entry name" value="NAD(P)-bd_dom_sf"/>
</dbReference>
<protein>
    <recommendedName>
        <fullName evidence="14">Peroxisomal trans-2-enoyl-CoA reductase</fullName>
        <ecNumber evidence="13">1.3.1.38</ecNumber>
    </recommendedName>
</protein>
<evidence type="ECO:0000259" key="21">
    <source>
        <dbReference type="PROSITE" id="PS51677"/>
    </source>
</evidence>
<dbReference type="Gene3D" id="3.20.20.370">
    <property type="entry name" value="Glycoside hydrolase/deacetylase"/>
    <property type="match status" value="1"/>
</dbReference>
<comment type="catalytic activity">
    <reaction evidence="17">
        <text>(2E)-hexenoyl-CoA + NADPH + H(+) = hexanoyl-CoA + NADP(+)</text>
        <dbReference type="Rhea" id="RHEA:44956"/>
        <dbReference type="ChEBI" id="CHEBI:15378"/>
        <dbReference type="ChEBI" id="CHEBI:57783"/>
        <dbReference type="ChEBI" id="CHEBI:58349"/>
        <dbReference type="ChEBI" id="CHEBI:62077"/>
        <dbReference type="ChEBI" id="CHEBI:62620"/>
    </reaction>
    <physiologicalReaction direction="left-to-right" evidence="17">
        <dbReference type="Rhea" id="RHEA:44957"/>
    </physiologicalReaction>
</comment>
<dbReference type="GO" id="GO:0019166">
    <property type="term" value="F:trans-2-enoyl-CoA reductase (NADPH) activity"/>
    <property type="evidence" value="ECO:0007669"/>
    <property type="project" value="UniProtKB-EC"/>
</dbReference>
<evidence type="ECO:0000313" key="22">
    <source>
        <dbReference type="EMBL" id="KAF9147843.1"/>
    </source>
</evidence>
<evidence type="ECO:0000256" key="9">
    <source>
        <dbReference type="ARBA" id="ARBA00023140"/>
    </source>
</evidence>
<dbReference type="PRINTS" id="PR00081">
    <property type="entry name" value="GDHRDH"/>
</dbReference>
<dbReference type="PANTHER" id="PTHR24317">
    <property type="entry name" value="PEROXISOMAL TRANS-2-ENOYL-COA REDUCTASE"/>
    <property type="match status" value="1"/>
</dbReference>
<evidence type="ECO:0000256" key="1">
    <source>
        <dbReference type="ARBA" id="ARBA00004275"/>
    </source>
</evidence>
<evidence type="ECO:0000256" key="15">
    <source>
        <dbReference type="ARBA" id="ARBA00047570"/>
    </source>
</evidence>
<dbReference type="PROSITE" id="PS51677">
    <property type="entry name" value="NODB"/>
    <property type="match status" value="1"/>
</dbReference>
<evidence type="ECO:0000256" key="8">
    <source>
        <dbReference type="ARBA" id="ARBA00023098"/>
    </source>
</evidence>
<comment type="catalytic activity">
    <reaction evidence="16">
        <text>(2E)-tetradecenoyl-CoA + NADPH + H(+) = tetradecanoyl-CoA + NADP(+)</text>
        <dbReference type="Rhea" id="RHEA:44968"/>
        <dbReference type="ChEBI" id="CHEBI:15378"/>
        <dbReference type="ChEBI" id="CHEBI:57385"/>
        <dbReference type="ChEBI" id="CHEBI:57783"/>
        <dbReference type="ChEBI" id="CHEBI:58349"/>
        <dbReference type="ChEBI" id="CHEBI:61405"/>
    </reaction>
    <physiologicalReaction direction="left-to-right" evidence="16">
        <dbReference type="Rhea" id="RHEA:44969"/>
    </physiologicalReaction>
</comment>
<evidence type="ECO:0000256" key="6">
    <source>
        <dbReference type="ARBA" id="ARBA00022857"/>
    </source>
</evidence>
<dbReference type="InterPro" id="IPR052388">
    <property type="entry name" value="Peroxisomal_t2-enoyl-CoA_red"/>
</dbReference>
<dbReference type="GO" id="GO:0005777">
    <property type="term" value="C:peroxisome"/>
    <property type="evidence" value="ECO:0007669"/>
    <property type="project" value="UniProtKB-SubCell"/>
</dbReference>
<keyword evidence="6" id="KW-0521">NADP</keyword>
<evidence type="ECO:0000256" key="12">
    <source>
        <dbReference type="ARBA" id="ARBA00038622"/>
    </source>
</evidence>
<reference evidence="22" key="1">
    <citation type="journal article" date="2020" name="Fungal Divers.">
        <title>Resolving the Mortierellaceae phylogeny through synthesis of multi-gene phylogenetics and phylogenomics.</title>
        <authorList>
            <person name="Vandepol N."/>
            <person name="Liber J."/>
            <person name="Desiro A."/>
            <person name="Na H."/>
            <person name="Kennedy M."/>
            <person name="Barry K."/>
            <person name="Grigoriev I.V."/>
            <person name="Miller A.N."/>
            <person name="O'Donnell K."/>
            <person name="Stajich J.E."/>
            <person name="Bonito G."/>
        </authorList>
    </citation>
    <scope>NUCLEOTIDE SEQUENCE</scope>
    <source>
        <strain evidence="22">NRRL 6426</strain>
    </source>
</reference>
<comment type="catalytic activity">
    <reaction evidence="20">
        <text>(2E)-octenoyl-CoA + NADPH + H(+) = octanoyl-CoA + NADP(+)</text>
        <dbReference type="Rhea" id="RHEA:44952"/>
        <dbReference type="ChEBI" id="CHEBI:15378"/>
        <dbReference type="ChEBI" id="CHEBI:57386"/>
        <dbReference type="ChEBI" id="CHEBI:57783"/>
        <dbReference type="ChEBI" id="CHEBI:58349"/>
        <dbReference type="ChEBI" id="CHEBI:62242"/>
    </reaction>
    <physiologicalReaction direction="left-to-right" evidence="20">
        <dbReference type="Rhea" id="RHEA:44953"/>
    </physiologicalReaction>
</comment>
<keyword evidence="9" id="KW-0576">Peroxisome</keyword>
<organism evidence="22 23">
    <name type="scientific">Linnemannia schmuckeri</name>
    <dbReference type="NCBI Taxonomy" id="64567"/>
    <lineage>
        <taxon>Eukaryota</taxon>
        <taxon>Fungi</taxon>
        <taxon>Fungi incertae sedis</taxon>
        <taxon>Mucoromycota</taxon>
        <taxon>Mortierellomycotina</taxon>
        <taxon>Mortierellomycetes</taxon>
        <taxon>Mortierellales</taxon>
        <taxon>Mortierellaceae</taxon>
        <taxon>Linnemannia</taxon>
    </lineage>
</organism>
<comment type="caution">
    <text evidence="22">The sequence shown here is derived from an EMBL/GenBank/DDBJ whole genome shotgun (WGS) entry which is preliminary data.</text>
</comment>
<gene>
    <name evidence="22" type="ORF">BG015_010446</name>
</gene>
<evidence type="ECO:0000256" key="5">
    <source>
        <dbReference type="ARBA" id="ARBA00022832"/>
    </source>
</evidence>
<dbReference type="GO" id="GO:0005975">
    <property type="term" value="P:carbohydrate metabolic process"/>
    <property type="evidence" value="ECO:0007669"/>
    <property type="project" value="InterPro"/>
</dbReference>
<dbReference type="Pfam" id="PF13561">
    <property type="entry name" value="adh_short_C2"/>
    <property type="match status" value="1"/>
</dbReference>
<keyword evidence="3" id="KW-0444">Lipid biosynthesis</keyword>
<comment type="catalytic activity">
    <reaction evidence="18">
        <text>a (2E)-enoyl-CoA + NADPH + H(+) = a 2,3-saturated acyl-CoA + NADP(+)</text>
        <dbReference type="Rhea" id="RHEA:33763"/>
        <dbReference type="ChEBI" id="CHEBI:15378"/>
        <dbReference type="ChEBI" id="CHEBI:57783"/>
        <dbReference type="ChEBI" id="CHEBI:58349"/>
        <dbReference type="ChEBI" id="CHEBI:58856"/>
        <dbReference type="ChEBI" id="CHEBI:65111"/>
        <dbReference type="EC" id="1.3.1.38"/>
    </reaction>
    <physiologicalReaction direction="left-to-right" evidence="18">
        <dbReference type="Rhea" id="RHEA:33764"/>
    </physiologicalReaction>
</comment>
<evidence type="ECO:0000256" key="2">
    <source>
        <dbReference type="ARBA" id="ARBA00005189"/>
    </source>
</evidence>
<evidence type="ECO:0000256" key="19">
    <source>
        <dbReference type="ARBA" id="ARBA00049386"/>
    </source>
</evidence>
<keyword evidence="5" id="KW-0276">Fatty acid metabolism</keyword>
<feature type="domain" description="NodB homology" evidence="21">
    <location>
        <begin position="365"/>
        <end position="552"/>
    </location>
</feature>
<keyword evidence="10" id="KW-0275">Fatty acid biosynthesis</keyword>
<evidence type="ECO:0000256" key="17">
    <source>
        <dbReference type="ARBA" id="ARBA00049108"/>
    </source>
</evidence>
<comment type="catalytic activity">
    <reaction evidence="19">
        <text>(2E)-decenoyl-CoA + NADPH + H(+) = decanoyl-CoA + NADP(+)</text>
        <dbReference type="Rhea" id="RHEA:44960"/>
        <dbReference type="ChEBI" id="CHEBI:15378"/>
        <dbReference type="ChEBI" id="CHEBI:57783"/>
        <dbReference type="ChEBI" id="CHEBI:58349"/>
        <dbReference type="ChEBI" id="CHEBI:61406"/>
        <dbReference type="ChEBI" id="CHEBI:61430"/>
    </reaction>
    <physiologicalReaction direction="left-to-right" evidence="19">
        <dbReference type="Rhea" id="RHEA:44961"/>
    </physiologicalReaction>
</comment>
<comment type="subcellular location">
    <subcellularLocation>
        <location evidence="1">Peroxisome</location>
    </subcellularLocation>
</comment>
<dbReference type="InterPro" id="IPR011330">
    <property type="entry name" value="Glyco_hydro/deAcase_b/a-brl"/>
</dbReference>
<keyword evidence="23" id="KW-1185">Reference proteome</keyword>
<proteinExistence type="predicted"/>
<dbReference type="PANTHER" id="PTHR24317:SF7">
    <property type="entry name" value="PEROXISOMAL TRANS-2-ENOYL-COA REDUCTASE"/>
    <property type="match status" value="1"/>
</dbReference>
<sequence length="567" mass="61253">MSTYRSIFKKDLFKGQVILVTGGGTGIGRCIAHELAALGATIIIAARKSEPLKIVQDEIQKLGGICDTMLLNIRDAAMATQVIEDIVAKHGKLDGLVNNAGGQFMSPASQLTSKGFSTVIDLNLNGTYNMCKAAFDGYMGEHGGQIVTIVAETRNGIPRAMHTGAARAGIINMTKTLAIEWGPYNGIRINCVAPGLIISSGMKNYHETMVDLLAHSHWMNPTSRYGTESEVSAAVAFLLSPAASYINGVNLEVDGGSSLSKGNPEGDELKYNPEGSHHPVYIGWPEGADNVHGIKHVDAPVKINDLLNNYKAIGRSTVTAIAACTLIPSSLASPIPVPVPSLPAEFQELNKRAGATVIHACTVPNSFAITFDDGPGTFTNDLLDYLYRKQIKVTFFVNGFNYNDIKNPDIAATVKRAFAAGHQIGSHTWSHADLAASSTNIDEEMTKLDVALKELIGKRPVYMRPPYGNTSPAALEYLGAHGYKVINWNVDTDDWQHPSNFKLNLQAYKNALQRDTTGKTFISLQHDAEPLTAQVFSKIAIEYVLSKGFNIMPVGSCLGDNDGWYRD</sequence>
<dbReference type="SUPFAM" id="SSF88713">
    <property type="entry name" value="Glycoside hydrolase/deacetylase"/>
    <property type="match status" value="1"/>
</dbReference>
<dbReference type="InterPro" id="IPR002347">
    <property type="entry name" value="SDR_fam"/>
</dbReference>
<keyword evidence="7" id="KW-0560">Oxidoreductase</keyword>
<accession>A0A9P5V923</accession>
<dbReference type="AlphaFoldDB" id="A0A9P5V923"/>
<name>A0A9P5V923_9FUNG</name>
<dbReference type="Proteomes" id="UP000748756">
    <property type="component" value="Unassembled WGS sequence"/>
</dbReference>
<evidence type="ECO:0000256" key="18">
    <source>
        <dbReference type="ARBA" id="ARBA00049251"/>
    </source>
</evidence>
<keyword evidence="8" id="KW-0443">Lipid metabolism</keyword>
<comment type="catalytic activity">
    <reaction evidence="15">
        <text>(2E)-dodecenoyl-CoA + NADPH + H(+) = dodecanoyl-CoA + NADP(+)</text>
        <dbReference type="Rhea" id="RHEA:44964"/>
        <dbReference type="ChEBI" id="CHEBI:15378"/>
        <dbReference type="ChEBI" id="CHEBI:57330"/>
        <dbReference type="ChEBI" id="CHEBI:57375"/>
        <dbReference type="ChEBI" id="CHEBI:57783"/>
        <dbReference type="ChEBI" id="CHEBI:58349"/>
    </reaction>
    <physiologicalReaction direction="left-to-right" evidence="15">
        <dbReference type="Rhea" id="RHEA:44965"/>
    </physiologicalReaction>
</comment>
<evidence type="ECO:0000256" key="4">
    <source>
        <dbReference type="ARBA" id="ARBA00022553"/>
    </source>
</evidence>
<dbReference type="Gene3D" id="3.40.50.720">
    <property type="entry name" value="NAD(P)-binding Rossmann-like Domain"/>
    <property type="match status" value="1"/>
</dbReference>
<dbReference type="EMBL" id="JAAAUQ010000747">
    <property type="protein sequence ID" value="KAF9147843.1"/>
    <property type="molecule type" value="Genomic_DNA"/>
</dbReference>
<evidence type="ECO:0000256" key="16">
    <source>
        <dbReference type="ARBA" id="ARBA00048686"/>
    </source>
</evidence>
<comment type="subunit">
    <text evidence="12">Interacts with PEX5, probably required to target it into peroxisomes.</text>
</comment>
<evidence type="ECO:0000313" key="23">
    <source>
        <dbReference type="Proteomes" id="UP000748756"/>
    </source>
</evidence>
<evidence type="ECO:0000256" key="11">
    <source>
        <dbReference type="ARBA" id="ARBA00037124"/>
    </source>
</evidence>
<evidence type="ECO:0000256" key="7">
    <source>
        <dbReference type="ARBA" id="ARBA00023002"/>
    </source>
</evidence>
<evidence type="ECO:0000256" key="10">
    <source>
        <dbReference type="ARBA" id="ARBA00023160"/>
    </source>
</evidence>
<dbReference type="OrthoDB" id="1669814at2759"/>
<evidence type="ECO:0000256" key="3">
    <source>
        <dbReference type="ARBA" id="ARBA00022516"/>
    </source>
</evidence>
<comment type="pathway">
    <text evidence="2">Lipid metabolism.</text>
</comment>
<evidence type="ECO:0000256" key="13">
    <source>
        <dbReference type="ARBA" id="ARBA00038849"/>
    </source>
</evidence>
<evidence type="ECO:0000256" key="14">
    <source>
        <dbReference type="ARBA" id="ARBA00041063"/>
    </source>
</evidence>
<dbReference type="SUPFAM" id="SSF51735">
    <property type="entry name" value="NAD(P)-binding Rossmann-fold domains"/>
    <property type="match status" value="1"/>
</dbReference>
<keyword evidence="4" id="KW-0597">Phosphoprotein</keyword>
<evidence type="ECO:0000256" key="20">
    <source>
        <dbReference type="ARBA" id="ARBA00049559"/>
    </source>
</evidence>